<feature type="region of interest" description="Disordered" evidence="1">
    <location>
        <begin position="792"/>
        <end position="824"/>
    </location>
</feature>
<sequence length="1140" mass="125274">MRLIVGSSFALFSFILVVSARPNAPSTSEGVEENGAKIESSISTTNRVELEAKGNATSENLVKGQEVQSINVESSMMSSKAESSEPAVPSSTTESIDIGRAVMSTSATPIGESLKTVTKQLLQSPTATDMVITDIRTPPKIQQQIELISPGKGEAVPVVMEEDANSFEKLNEQNNRQPSTPSSGLSTWILLNGDFSSTPYSYSKKPTKQNAERYSSTASSVFETSSKRPMKPIIDMLKITSTTERTKKEPVKKASRPNLGIIKPVANPKKPLNATAKPIIAPSSTPNTIIEAETGKPLVTLQDSKFKNKTPIIVGRIPLPSKDKDKAEIVAVSNSMVPIVSTQSPAMETLNLVTNMTRFGTPVVTFPHVPPRIKPASTIITSNSKEQLSLNTMGTTTTLSSTARPFISTTPMLQTRININSSSEVVQETTTQSISTSTQKKIKTSSSKKKKKKNKNRRNKPSKKTSSVAESKITPVEINAVSKVPGGSTSRPLSTRIYNYLAREVMPNVGIGVVGLMLTAGLAGLFLYPFGGGIAARRTSYERPVMSKYGATAPHRPHHFYNPNYNLGAVGMDNGQPEEAVLGQVLTGMDYSPYSRERPSSGTPSSSTYDPNDSYNSPDVVGYAGESINSNTKYSTINVASNTNNVKYTKIQQEPLEQKHPTYTRETQTESSSSLGNSPDNNQLSPESKFSSMNIGSDANVDETYAENNSPNDKNKNYKADLSGNDFEKYTLHSSNYPTDTRVNTQENSKKYTSENSVYNPNENYNNDYISYSASVGSVYNEDTGYAQTDVKNHRPETNSHQQYQDTKVTDEIKKNSENDTSIVDQPSYSALEGIPNYNIESSDDLYKDSSNYNMFNYRNDHGIIIEHGPRKLKIQKRSASDDEFNNEVDSVLPNEDKIPLDHLMNSVEVSTSDDRSTTSENVEGTTVGTTDSSTSATVKIYETTMKSAEETTPANSNIDNNHNSNNNNDVETIPNKSTKFNVSDFKKPQKQQNEDFSLISIIRRITSFKLQLGLRLLQSTSQAFSRYMGGITQRMENVVRAINDHYRARNNKKTDNPIKLVVPSEQINQQDTTPESFVQIPSVKVKDVEIINVSSQSQKKEEMSTVRVETFSKEMSTSNKESNSLTHEDSSSSFSTETT</sequence>
<evidence type="ECO:0000313" key="3">
    <source>
        <dbReference type="EMBL" id="CAG6740683.1"/>
    </source>
</evidence>
<dbReference type="EMBL" id="HBUF01420282">
    <property type="protein sequence ID" value="CAG6740683.1"/>
    <property type="molecule type" value="Transcribed_RNA"/>
</dbReference>
<feature type="compositionally biased region" description="Polar residues" evidence="1">
    <location>
        <begin position="664"/>
        <end position="697"/>
    </location>
</feature>
<feature type="region of interest" description="Disordered" evidence="1">
    <location>
        <begin position="949"/>
        <end position="975"/>
    </location>
</feature>
<feature type="signal peptide" evidence="2">
    <location>
        <begin position="1"/>
        <end position="20"/>
    </location>
</feature>
<reference evidence="3" key="1">
    <citation type="submission" date="2021-05" db="EMBL/GenBank/DDBJ databases">
        <authorList>
            <person name="Alioto T."/>
            <person name="Alioto T."/>
            <person name="Gomez Garrido J."/>
        </authorList>
    </citation>
    <scope>NUCLEOTIDE SEQUENCE</scope>
</reference>
<feature type="compositionally biased region" description="Basic and acidic residues" evidence="1">
    <location>
        <begin position="808"/>
        <end position="818"/>
    </location>
</feature>
<feature type="region of interest" description="Disordered" evidence="1">
    <location>
        <begin position="423"/>
        <end position="471"/>
    </location>
</feature>
<feature type="region of interest" description="Disordered" evidence="1">
    <location>
        <begin position="910"/>
        <end position="932"/>
    </location>
</feature>
<name>A0A8D9E4Q3_9HEMI</name>
<feature type="region of interest" description="Disordered" evidence="1">
    <location>
        <begin position="73"/>
        <end position="94"/>
    </location>
</feature>
<organism evidence="3">
    <name type="scientific">Cacopsylla melanoneura</name>
    <dbReference type="NCBI Taxonomy" id="428564"/>
    <lineage>
        <taxon>Eukaryota</taxon>
        <taxon>Metazoa</taxon>
        <taxon>Ecdysozoa</taxon>
        <taxon>Arthropoda</taxon>
        <taxon>Hexapoda</taxon>
        <taxon>Insecta</taxon>
        <taxon>Pterygota</taxon>
        <taxon>Neoptera</taxon>
        <taxon>Paraneoptera</taxon>
        <taxon>Hemiptera</taxon>
        <taxon>Sternorrhyncha</taxon>
        <taxon>Psylloidea</taxon>
        <taxon>Psyllidae</taxon>
        <taxon>Psyllinae</taxon>
        <taxon>Cacopsylla</taxon>
    </lineage>
</organism>
<protein>
    <submittedName>
        <fullName evidence="3">Uncharacterized protein</fullName>
    </submittedName>
</protein>
<feature type="region of interest" description="Disordered" evidence="1">
    <location>
        <begin position="1097"/>
        <end position="1140"/>
    </location>
</feature>
<feature type="compositionally biased region" description="Low complexity" evidence="1">
    <location>
        <begin position="956"/>
        <end position="970"/>
    </location>
</feature>
<feature type="compositionally biased region" description="Polar residues" evidence="1">
    <location>
        <begin position="732"/>
        <end position="747"/>
    </location>
</feature>
<dbReference type="AlphaFoldDB" id="A0A8D9E4Q3"/>
<feature type="compositionally biased region" description="Polar residues" evidence="1">
    <location>
        <begin position="600"/>
        <end position="617"/>
    </location>
</feature>
<feature type="compositionally biased region" description="Low complexity" evidence="1">
    <location>
        <begin position="73"/>
        <end position="85"/>
    </location>
</feature>
<feature type="region of interest" description="Disordered" evidence="1">
    <location>
        <begin position="650"/>
        <end position="762"/>
    </location>
</feature>
<proteinExistence type="predicted"/>
<feature type="compositionally biased region" description="Basic residues" evidence="1">
    <location>
        <begin position="440"/>
        <end position="463"/>
    </location>
</feature>
<evidence type="ECO:0000256" key="1">
    <source>
        <dbReference type="SAM" id="MobiDB-lite"/>
    </source>
</evidence>
<evidence type="ECO:0000256" key="2">
    <source>
        <dbReference type="SAM" id="SignalP"/>
    </source>
</evidence>
<keyword evidence="2" id="KW-0732">Signal</keyword>
<feature type="compositionally biased region" description="Polar residues" evidence="1">
    <location>
        <begin position="1114"/>
        <end position="1124"/>
    </location>
</feature>
<feature type="chain" id="PRO_5034846363" evidence="2">
    <location>
        <begin position="21"/>
        <end position="1140"/>
    </location>
</feature>
<accession>A0A8D9E4Q3</accession>
<feature type="compositionally biased region" description="Low complexity" evidence="1">
    <location>
        <begin position="429"/>
        <end position="439"/>
    </location>
</feature>
<feature type="region of interest" description="Disordered" evidence="1">
    <location>
        <begin position="590"/>
        <end position="622"/>
    </location>
</feature>